<keyword evidence="2" id="KW-1003">Cell membrane</keyword>
<feature type="domain" description="DUF2179" evidence="7">
    <location>
        <begin position="213"/>
        <end position="268"/>
    </location>
</feature>
<dbReference type="EMBL" id="AP026801">
    <property type="protein sequence ID" value="BDR56514.1"/>
    <property type="molecule type" value="Genomic_DNA"/>
</dbReference>
<gene>
    <name evidence="8" type="ORF">KIMC2_10760</name>
</gene>
<keyword evidence="4 6" id="KW-1133">Transmembrane helix</keyword>
<evidence type="ECO:0000256" key="6">
    <source>
        <dbReference type="SAM" id="Phobius"/>
    </source>
</evidence>
<evidence type="ECO:0000256" key="3">
    <source>
        <dbReference type="ARBA" id="ARBA00022692"/>
    </source>
</evidence>
<feature type="transmembrane region" description="Helical" evidence="6">
    <location>
        <begin position="143"/>
        <end position="162"/>
    </location>
</feature>
<evidence type="ECO:0000256" key="5">
    <source>
        <dbReference type="ARBA" id="ARBA00023136"/>
    </source>
</evidence>
<evidence type="ECO:0000256" key="1">
    <source>
        <dbReference type="ARBA" id="ARBA00004651"/>
    </source>
</evidence>
<sequence>MAAITYAISVTIAINVFWSSSNLYGSGVTGLAQLIQTITSRYLHIDFMTTPVMLFVLNIPIMVIGWQKIGHHFTFYTIVALGLSTIFMHFISGEPLTSNPIINAVFGGLINGAGTGFALRTGISTGGLDIIGILMRRKTGRTIGTINMIFNFFILLASAILFGWSTAFYSAIGIFVSARVMDALYTRQQRMQVLIVTDKPKSVIENIKIGLHRGVTIIGEAKGAYSKNEKTILLTIISRYELYDFRNIMKETDPHSFVSITSVVKLYGNFYEKKVN</sequence>
<organism evidence="8 9">
    <name type="scientific">Xylocopilactobacillus apis</name>
    <dbReference type="NCBI Taxonomy" id="2932183"/>
    <lineage>
        <taxon>Bacteria</taxon>
        <taxon>Bacillati</taxon>
        <taxon>Bacillota</taxon>
        <taxon>Bacilli</taxon>
        <taxon>Lactobacillales</taxon>
        <taxon>Lactobacillaceae</taxon>
        <taxon>Xylocopilactobacillus</taxon>
    </lineage>
</organism>
<name>A0AAU9CYN3_9LACO</name>
<dbReference type="PIRSF" id="PIRSF006483">
    <property type="entry name" value="Membrane_protein_YitT"/>
    <property type="match status" value="1"/>
</dbReference>
<evidence type="ECO:0000256" key="2">
    <source>
        <dbReference type="ARBA" id="ARBA00022475"/>
    </source>
</evidence>
<keyword evidence="9" id="KW-1185">Reference proteome</keyword>
<evidence type="ECO:0000259" key="7">
    <source>
        <dbReference type="Pfam" id="PF10035"/>
    </source>
</evidence>
<keyword evidence="5 6" id="KW-0472">Membrane</keyword>
<dbReference type="PANTHER" id="PTHR33545:SF5">
    <property type="entry name" value="UPF0750 MEMBRANE PROTEIN YITT"/>
    <property type="match status" value="1"/>
</dbReference>
<accession>A0AAU9CYN3</accession>
<dbReference type="Gene3D" id="3.30.70.120">
    <property type="match status" value="1"/>
</dbReference>
<dbReference type="AlphaFoldDB" id="A0AAU9CYN3"/>
<feature type="transmembrane region" description="Helical" evidence="6">
    <location>
        <begin position="104"/>
        <end position="123"/>
    </location>
</feature>
<feature type="transmembrane region" description="Helical" evidence="6">
    <location>
        <begin position="47"/>
        <end position="66"/>
    </location>
</feature>
<evidence type="ECO:0000313" key="8">
    <source>
        <dbReference type="EMBL" id="BDR56514.1"/>
    </source>
</evidence>
<dbReference type="InterPro" id="IPR019264">
    <property type="entry name" value="DUF2179"/>
</dbReference>
<reference evidence="8 9" key="1">
    <citation type="journal article" date="2023" name="Microbiol. Spectr.">
        <title>Symbiosis of Carpenter Bees with Uncharacterized Lactic Acid Bacteria Showing NAD Auxotrophy.</title>
        <authorList>
            <person name="Kawasaki S."/>
            <person name="Ozawa K."/>
            <person name="Mori T."/>
            <person name="Yamamoto A."/>
            <person name="Ito M."/>
            <person name="Ohkuma M."/>
            <person name="Sakamoto M."/>
            <person name="Matsutani M."/>
        </authorList>
    </citation>
    <scope>NUCLEOTIDE SEQUENCE [LARGE SCALE GENOMIC DNA]</scope>
    <source>
        <strain evidence="8 9">KimC2</strain>
    </source>
</reference>
<evidence type="ECO:0000256" key="4">
    <source>
        <dbReference type="ARBA" id="ARBA00022989"/>
    </source>
</evidence>
<dbReference type="Pfam" id="PF10035">
    <property type="entry name" value="DUF2179"/>
    <property type="match status" value="1"/>
</dbReference>
<dbReference type="Pfam" id="PF02588">
    <property type="entry name" value="YitT_membrane"/>
    <property type="match status" value="1"/>
</dbReference>
<dbReference type="InterPro" id="IPR003740">
    <property type="entry name" value="YitT"/>
</dbReference>
<comment type="subcellular location">
    <subcellularLocation>
        <location evidence="1">Cell membrane</location>
        <topology evidence="1">Multi-pass membrane protein</topology>
    </subcellularLocation>
</comment>
<dbReference type="InterPro" id="IPR015867">
    <property type="entry name" value="N-reg_PII/ATP_PRibTrfase_C"/>
</dbReference>
<dbReference type="Proteomes" id="UP001321804">
    <property type="component" value="Chromosome"/>
</dbReference>
<feature type="transmembrane region" description="Helical" evidence="6">
    <location>
        <begin position="73"/>
        <end position="92"/>
    </location>
</feature>
<dbReference type="KEGG" id="xak:KIMC2_10760"/>
<dbReference type="PANTHER" id="PTHR33545">
    <property type="entry name" value="UPF0750 MEMBRANE PROTEIN YITT-RELATED"/>
    <property type="match status" value="1"/>
</dbReference>
<protein>
    <submittedName>
        <fullName evidence="8">Membrane protein</fullName>
    </submittedName>
</protein>
<dbReference type="CDD" id="cd16380">
    <property type="entry name" value="YitT_C"/>
    <property type="match status" value="1"/>
</dbReference>
<evidence type="ECO:0000313" key="9">
    <source>
        <dbReference type="Proteomes" id="UP001321804"/>
    </source>
</evidence>
<dbReference type="GO" id="GO:0005886">
    <property type="term" value="C:plasma membrane"/>
    <property type="evidence" value="ECO:0007669"/>
    <property type="project" value="UniProtKB-SubCell"/>
</dbReference>
<dbReference type="InterPro" id="IPR051461">
    <property type="entry name" value="UPF0750_membrane"/>
</dbReference>
<keyword evidence="3 6" id="KW-0812">Transmembrane</keyword>
<proteinExistence type="predicted"/>